<dbReference type="InterPro" id="IPR036864">
    <property type="entry name" value="Zn2-C6_fun-type_DNA-bd_sf"/>
</dbReference>
<dbReference type="PANTHER" id="PTHR37534:SF51">
    <property type="entry name" value="ACRIFLAVINE SENSITIVITY CONTROL PROTEIN ACR-2"/>
    <property type="match status" value="1"/>
</dbReference>
<dbReference type="GO" id="GO:0000976">
    <property type="term" value="F:transcription cis-regulatory region binding"/>
    <property type="evidence" value="ECO:0007669"/>
    <property type="project" value="TreeGrafter"/>
</dbReference>
<comment type="subcellular location">
    <subcellularLocation>
        <location evidence="1">Nucleus</location>
    </subcellularLocation>
</comment>
<proteinExistence type="predicted"/>
<keyword evidence="2" id="KW-0805">Transcription regulation</keyword>
<dbReference type="GO" id="GO:0000981">
    <property type="term" value="F:DNA-binding transcription factor activity, RNA polymerase II-specific"/>
    <property type="evidence" value="ECO:0007669"/>
    <property type="project" value="InterPro"/>
</dbReference>
<evidence type="ECO:0000256" key="3">
    <source>
        <dbReference type="ARBA" id="ARBA00023125"/>
    </source>
</evidence>
<feature type="domain" description="Zn(2)-C6 fungal-type" evidence="6">
    <location>
        <begin position="14"/>
        <end position="42"/>
    </location>
</feature>
<dbReference type="GO" id="GO:0045944">
    <property type="term" value="P:positive regulation of transcription by RNA polymerase II"/>
    <property type="evidence" value="ECO:0007669"/>
    <property type="project" value="TreeGrafter"/>
</dbReference>
<dbReference type="Gene3D" id="4.10.240.10">
    <property type="entry name" value="Zn(2)-C6 fungal-type DNA-binding domain"/>
    <property type="match status" value="1"/>
</dbReference>
<protein>
    <submittedName>
        <fullName evidence="7">Fungal-specific transcription factor domain-domain-containing protein</fullName>
    </submittedName>
</protein>
<dbReference type="PROSITE" id="PS50048">
    <property type="entry name" value="ZN2_CY6_FUNGAL_2"/>
    <property type="match status" value="1"/>
</dbReference>
<dbReference type="AlphaFoldDB" id="A0A2J5HW05"/>
<dbReference type="GO" id="GO:0005634">
    <property type="term" value="C:nucleus"/>
    <property type="evidence" value="ECO:0007669"/>
    <property type="project" value="UniProtKB-SubCell"/>
</dbReference>
<accession>A0A2J5HW05</accession>
<evidence type="ECO:0000313" key="8">
    <source>
        <dbReference type="Proteomes" id="UP000235023"/>
    </source>
</evidence>
<organism evidence="7 8">
    <name type="scientific">Aspergillus taichungensis</name>
    <dbReference type="NCBI Taxonomy" id="482145"/>
    <lineage>
        <taxon>Eukaryota</taxon>
        <taxon>Fungi</taxon>
        <taxon>Dikarya</taxon>
        <taxon>Ascomycota</taxon>
        <taxon>Pezizomycotina</taxon>
        <taxon>Eurotiomycetes</taxon>
        <taxon>Eurotiomycetidae</taxon>
        <taxon>Eurotiales</taxon>
        <taxon>Aspergillaceae</taxon>
        <taxon>Aspergillus</taxon>
        <taxon>Aspergillus subgen. Circumdati</taxon>
    </lineage>
</organism>
<sequence length="500" mass="57281">MSIKTAAANCASVPCWTCRRRRLKCDRALPICDKCTCSQQPCLGYSKDKPLRWTDSVASRGRLTGRKVPHRGQHLPINRVLGDPGLQGLSPSVRGYIAYFEQQCCQECVLYDFERANPFKGFIQLIPSCPGLCYAVVSVAALHQAFRIASAQCDQSPTAYKSNLNEVQISQWVEQVHYMYQLPAYHDALYNKQRTLSFLRSEAYAGCFSNPEGVIACMIMSLWFELMDSGRDTWRYHLHGLREVMLKRGLSLELFKDGEWATDLPRMSEYFDTSYAIFQIMGSTFVQAKQPYQPLFSMSPTLDILKRSESQTWIGCPATLLYVLSLVNAAASSSDKWSPDWADTIFSYLRNFSPMKWAVAGVEVHYMRPRYQLACVWQAAVEIYALQVLPVSFISGVFNERRIRNSLDSILHHLKSMDPTDVHLKGILWPAFVIGAEAQTMSQRVLIANVFGHLWTLWRSHNVTNALKVLEKIWARQAMEGSSRRWIEYVYEWGEDWMFI</sequence>
<name>A0A2J5HW05_9EURO</name>
<dbReference type="PANTHER" id="PTHR37534">
    <property type="entry name" value="TRANSCRIPTIONAL ACTIVATOR PROTEIN UGA3"/>
    <property type="match status" value="1"/>
</dbReference>
<reference evidence="8" key="1">
    <citation type="submission" date="2017-12" db="EMBL/GenBank/DDBJ databases">
        <authorList>
            <consortium name="DOE Joint Genome Institute"/>
            <person name="Mondo S.J."/>
            <person name="Kjaerbolling I."/>
            <person name="Vesth T.C."/>
            <person name="Frisvad J.C."/>
            <person name="Nybo J.L."/>
            <person name="Theobald S."/>
            <person name="Kuo A."/>
            <person name="Bowyer P."/>
            <person name="Matsuda Y."/>
            <person name="Lyhne E.K."/>
            <person name="Kogle M.E."/>
            <person name="Clum A."/>
            <person name="Lipzen A."/>
            <person name="Salamov A."/>
            <person name="Ngan C.Y."/>
            <person name="Daum C."/>
            <person name="Chiniquy J."/>
            <person name="Barry K."/>
            <person name="LaButti K."/>
            <person name="Haridas S."/>
            <person name="Simmons B.A."/>
            <person name="Magnuson J.K."/>
            <person name="Mortensen U.H."/>
            <person name="Larsen T.O."/>
            <person name="Grigoriev I.V."/>
            <person name="Baker S.E."/>
            <person name="Andersen M.R."/>
            <person name="Nordberg H.P."/>
            <person name="Cantor M.N."/>
            <person name="Hua S.X."/>
        </authorList>
    </citation>
    <scope>NUCLEOTIDE SEQUENCE [LARGE SCALE GENOMIC DNA]</scope>
    <source>
        <strain evidence="8">IBT 19404</strain>
    </source>
</reference>
<dbReference type="PROSITE" id="PS00463">
    <property type="entry name" value="ZN2_CY6_FUNGAL_1"/>
    <property type="match status" value="1"/>
</dbReference>
<keyword evidence="3" id="KW-0238">DNA-binding</keyword>
<dbReference type="Proteomes" id="UP000235023">
    <property type="component" value="Unassembled WGS sequence"/>
</dbReference>
<dbReference type="InterPro" id="IPR021858">
    <property type="entry name" value="Fun_TF"/>
</dbReference>
<dbReference type="SUPFAM" id="SSF57701">
    <property type="entry name" value="Zn2/Cys6 DNA-binding domain"/>
    <property type="match status" value="1"/>
</dbReference>
<evidence type="ECO:0000256" key="5">
    <source>
        <dbReference type="ARBA" id="ARBA00023242"/>
    </source>
</evidence>
<dbReference type="SMART" id="SM00066">
    <property type="entry name" value="GAL4"/>
    <property type="match status" value="1"/>
</dbReference>
<evidence type="ECO:0000259" key="6">
    <source>
        <dbReference type="PROSITE" id="PS50048"/>
    </source>
</evidence>
<dbReference type="CDD" id="cd00067">
    <property type="entry name" value="GAL4"/>
    <property type="match status" value="1"/>
</dbReference>
<dbReference type="OrthoDB" id="5380854at2759"/>
<gene>
    <name evidence="7" type="ORF">BDW42DRAFT_185433</name>
</gene>
<keyword evidence="4" id="KW-0804">Transcription</keyword>
<keyword evidence="5" id="KW-0539">Nucleus</keyword>
<dbReference type="GO" id="GO:0008270">
    <property type="term" value="F:zinc ion binding"/>
    <property type="evidence" value="ECO:0007669"/>
    <property type="project" value="InterPro"/>
</dbReference>
<evidence type="ECO:0000256" key="4">
    <source>
        <dbReference type="ARBA" id="ARBA00023163"/>
    </source>
</evidence>
<evidence type="ECO:0000256" key="1">
    <source>
        <dbReference type="ARBA" id="ARBA00004123"/>
    </source>
</evidence>
<dbReference type="InterPro" id="IPR001138">
    <property type="entry name" value="Zn2Cys6_DnaBD"/>
</dbReference>
<dbReference type="EMBL" id="KZ559537">
    <property type="protein sequence ID" value="PLN81394.1"/>
    <property type="molecule type" value="Genomic_DNA"/>
</dbReference>
<dbReference type="Pfam" id="PF11951">
    <property type="entry name" value="Fungal_trans_2"/>
    <property type="match status" value="1"/>
</dbReference>
<keyword evidence="8" id="KW-1185">Reference proteome</keyword>
<evidence type="ECO:0000256" key="2">
    <source>
        <dbReference type="ARBA" id="ARBA00023015"/>
    </source>
</evidence>
<evidence type="ECO:0000313" key="7">
    <source>
        <dbReference type="EMBL" id="PLN81394.1"/>
    </source>
</evidence>
<dbReference type="Pfam" id="PF00172">
    <property type="entry name" value="Zn_clus"/>
    <property type="match status" value="1"/>
</dbReference>